<evidence type="ECO:0000313" key="2">
    <source>
        <dbReference type="Proteomes" id="UP000219338"/>
    </source>
</evidence>
<protein>
    <submittedName>
        <fullName evidence="1">Uncharacterized protein</fullName>
    </submittedName>
</protein>
<dbReference type="EMBL" id="FUEG01000003">
    <property type="protein sequence ID" value="SJL01191.1"/>
    <property type="molecule type" value="Genomic_DNA"/>
</dbReference>
<reference evidence="2" key="1">
    <citation type="journal article" date="2017" name="Nat. Ecol. Evol.">
        <title>Genome expansion and lineage-specific genetic innovations in the forest pathogenic fungi Armillaria.</title>
        <authorList>
            <person name="Sipos G."/>
            <person name="Prasanna A.N."/>
            <person name="Walter M.C."/>
            <person name="O'Connor E."/>
            <person name="Balint B."/>
            <person name="Krizsan K."/>
            <person name="Kiss B."/>
            <person name="Hess J."/>
            <person name="Varga T."/>
            <person name="Slot J."/>
            <person name="Riley R."/>
            <person name="Boka B."/>
            <person name="Rigling D."/>
            <person name="Barry K."/>
            <person name="Lee J."/>
            <person name="Mihaltcheva S."/>
            <person name="LaButti K."/>
            <person name="Lipzen A."/>
            <person name="Waldron R."/>
            <person name="Moloney N.M."/>
            <person name="Sperisen C."/>
            <person name="Kredics L."/>
            <person name="Vagvoelgyi C."/>
            <person name="Patrignani A."/>
            <person name="Fitzpatrick D."/>
            <person name="Nagy I."/>
            <person name="Doyle S."/>
            <person name="Anderson J.B."/>
            <person name="Grigoriev I.V."/>
            <person name="Gueldener U."/>
            <person name="Muensterkoetter M."/>
            <person name="Nagy L.G."/>
        </authorList>
    </citation>
    <scope>NUCLEOTIDE SEQUENCE [LARGE SCALE GENOMIC DNA]</scope>
    <source>
        <strain evidence="2">C18/9</strain>
    </source>
</reference>
<keyword evidence="2" id="KW-1185">Reference proteome</keyword>
<name>A0A284QXI9_ARMOS</name>
<organism evidence="1 2">
    <name type="scientific">Armillaria ostoyae</name>
    <name type="common">Armillaria root rot fungus</name>
    <dbReference type="NCBI Taxonomy" id="47428"/>
    <lineage>
        <taxon>Eukaryota</taxon>
        <taxon>Fungi</taxon>
        <taxon>Dikarya</taxon>
        <taxon>Basidiomycota</taxon>
        <taxon>Agaricomycotina</taxon>
        <taxon>Agaricomycetes</taxon>
        <taxon>Agaricomycetidae</taxon>
        <taxon>Agaricales</taxon>
        <taxon>Marasmiineae</taxon>
        <taxon>Physalacriaceae</taxon>
        <taxon>Armillaria</taxon>
    </lineage>
</organism>
<gene>
    <name evidence="1" type="ORF">ARMOST_04509</name>
</gene>
<evidence type="ECO:0000313" key="1">
    <source>
        <dbReference type="EMBL" id="SJL01191.1"/>
    </source>
</evidence>
<dbReference type="Proteomes" id="UP000219338">
    <property type="component" value="Unassembled WGS sequence"/>
</dbReference>
<proteinExistence type="predicted"/>
<sequence length="436" mass="49548">MSVPEIFHLFKTPLEIFDKIVREAASTDRATVLSMLQTHPSFVCYGREFVWNEVDISSAAGRKADDFLELLSVTGQANIPSYVKKLHIKTTSAVNNDPDEFRRSLAMFDGVVTLYLDCVPLAYLRGATDAVARLQTIDLVRCPFRYQSLHDMLESAMSLGRLYVEDCRYDQNSMWESPQPPPAHHLAFRSSMFEFYLSFGQSCWPNSFKLNTNWLFGRLMRGAFCSLSRLTLDLDGIHISDTNDVLRVGGKQLVRFSCIMNDKSVTSPTFLDMSTLSNVTEVTFEVAYIHIPWLCTSVQTIPHTAPLRSIHIPILYDRRLYVPLAWWDMDYCLDRFVMSPSLHIGFLKVKTGDIFSLSVVLYMTRFVFRAHLDRVTVIPSTGPSMKTWIQLQVSLVNTGVAAGILQFHEYSLVGNQVSDVPIVRLIPRDEAITLED</sequence>
<dbReference type="AlphaFoldDB" id="A0A284QXI9"/>
<accession>A0A284QXI9</accession>